<evidence type="ECO:0000313" key="4">
    <source>
        <dbReference type="Proteomes" id="UP000612746"/>
    </source>
</evidence>
<reference evidence="3" key="1">
    <citation type="submission" date="2020-12" db="EMBL/GenBank/DDBJ databases">
        <title>Metabolic potential, ecology and presence of endohyphal bacteria is reflected in genomic diversity of Mucoromycotina.</title>
        <authorList>
            <person name="Muszewska A."/>
            <person name="Okrasinska A."/>
            <person name="Steczkiewicz K."/>
            <person name="Drgas O."/>
            <person name="Orlowska M."/>
            <person name="Perlinska-Lenart U."/>
            <person name="Aleksandrzak-Piekarczyk T."/>
            <person name="Szatraj K."/>
            <person name="Zielenkiewicz U."/>
            <person name="Pilsyk S."/>
            <person name="Malc E."/>
            <person name="Mieczkowski P."/>
            <person name="Kruszewska J.S."/>
            <person name="Biernat P."/>
            <person name="Pawlowska J."/>
        </authorList>
    </citation>
    <scope>NUCLEOTIDE SEQUENCE</scope>
    <source>
        <strain evidence="3">WA0000051536</strain>
    </source>
</reference>
<feature type="domain" description="Carbohydrate kinase PfkB" evidence="2">
    <location>
        <begin position="27"/>
        <end position="307"/>
    </location>
</feature>
<dbReference type="PANTHER" id="PTHR42909:SF1">
    <property type="entry name" value="CARBOHYDRATE KINASE PFKB DOMAIN-CONTAINING PROTEIN"/>
    <property type="match status" value="1"/>
</dbReference>
<dbReference type="InterPro" id="IPR011611">
    <property type="entry name" value="PfkB_dom"/>
</dbReference>
<evidence type="ECO:0000259" key="2">
    <source>
        <dbReference type="Pfam" id="PF00294"/>
    </source>
</evidence>
<dbReference type="Proteomes" id="UP000612746">
    <property type="component" value="Unassembled WGS sequence"/>
</dbReference>
<dbReference type="GO" id="GO:0016798">
    <property type="term" value="F:hydrolase activity, acting on glycosyl bonds"/>
    <property type="evidence" value="ECO:0007669"/>
    <property type="project" value="TreeGrafter"/>
</dbReference>
<protein>
    <recommendedName>
        <fullName evidence="2">Carbohydrate kinase PfkB domain-containing protein</fullName>
    </recommendedName>
</protein>
<evidence type="ECO:0000313" key="3">
    <source>
        <dbReference type="EMBL" id="KAG2174441.1"/>
    </source>
</evidence>
<proteinExistence type="predicted"/>
<dbReference type="Gene3D" id="3.40.1190.20">
    <property type="match status" value="1"/>
</dbReference>
<keyword evidence="1" id="KW-0479">Metal-binding</keyword>
<dbReference type="Pfam" id="PF00294">
    <property type="entry name" value="PfkB"/>
    <property type="match status" value="1"/>
</dbReference>
<comment type="caution">
    <text evidence="3">The sequence shown here is derived from an EMBL/GenBank/DDBJ whole genome shotgun (WGS) entry which is preliminary data.</text>
</comment>
<gene>
    <name evidence="3" type="ORF">INT44_006704</name>
</gene>
<dbReference type="EMBL" id="JAEPRA010000016">
    <property type="protein sequence ID" value="KAG2174441.1"/>
    <property type="molecule type" value="Genomic_DNA"/>
</dbReference>
<dbReference type="GO" id="GO:0005737">
    <property type="term" value="C:cytoplasm"/>
    <property type="evidence" value="ECO:0007669"/>
    <property type="project" value="TreeGrafter"/>
</dbReference>
<evidence type="ECO:0000256" key="1">
    <source>
        <dbReference type="ARBA" id="ARBA00022723"/>
    </source>
</evidence>
<accession>A0A8H7U7M6</accession>
<dbReference type="GO" id="GO:0046872">
    <property type="term" value="F:metal ion binding"/>
    <property type="evidence" value="ECO:0007669"/>
    <property type="project" value="UniProtKB-KW"/>
</dbReference>
<name>A0A8H7U7M6_9FUNG</name>
<dbReference type="InterPro" id="IPR029056">
    <property type="entry name" value="Ribokinase-like"/>
</dbReference>
<keyword evidence="4" id="KW-1185">Reference proteome</keyword>
<dbReference type="AlphaFoldDB" id="A0A8H7U7M6"/>
<dbReference type="SUPFAM" id="SSF53613">
    <property type="entry name" value="Ribokinase-like"/>
    <property type="match status" value="1"/>
</dbReference>
<dbReference type="GO" id="GO:0004730">
    <property type="term" value="F:pseudouridylate synthase activity"/>
    <property type="evidence" value="ECO:0007669"/>
    <property type="project" value="TreeGrafter"/>
</dbReference>
<sequence length="342" mass="37030">MDITSTFTTETAVDIKSPSSFLHTSCPGTVRQNLGGVGRNVAEAAYRSGTDTLLVSAVGSDLASKILIDGIKKTGMVWPHWSISPLSFIDTGNGETTAIYNALHSPDGQLISAVADMNVFKMITSSQVMAALESHSPSLVCCDGNLEPSVLCDTARVASNLNIPVHFEPTSVPKSLKIFEDTATLMAGCFKSISPNQHELIAMSNTAKEVLPEVEEKYKISELTKHQLDGLPEIAIECLPYAFHLSNFFRVIVTKLGEHGCLITGQANGKPILRYFKPHTIRPDQIKSVTGAGDSFVGVMLSHLNRNLYCLEDLEHSCWQDVIHHAQSAAIRTLQSHDAVGV</sequence>
<organism evidence="3 4">
    <name type="scientific">Umbelopsis vinacea</name>
    <dbReference type="NCBI Taxonomy" id="44442"/>
    <lineage>
        <taxon>Eukaryota</taxon>
        <taxon>Fungi</taxon>
        <taxon>Fungi incertae sedis</taxon>
        <taxon>Mucoromycota</taxon>
        <taxon>Mucoromycotina</taxon>
        <taxon>Umbelopsidomycetes</taxon>
        <taxon>Umbelopsidales</taxon>
        <taxon>Umbelopsidaceae</taxon>
        <taxon>Umbelopsis</taxon>
    </lineage>
</organism>
<dbReference type="OrthoDB" id="198885at2759"/>
<dbReference type="PANTHER" id="PTHR42909">
    <property type="entry name" value="ZGC:136858"/>
    <property type="match status" value="1"/>
</dbReference>